<dbReference type="OrthoDB" id="346613at2759"/>
<reference evidence="2" key="1">
    <citation type="submission" date="2025-08" db="UniProtKB">
        <authorList>
            <consortium name="RefSeq"/>
        </authorList>
    </citation>
    <scope>IDENTIFICATION</scope>
</reference>
<protein>
    <submittedName>
        <fullName evidence="2">Uncharacterized protein LOC34621128</fullName>
    </submittedName>
</protein>
<dbReference type="Gene3D" id="3.40.50.1820">
    <property type="entry name" value="alpha/beta hydrolase"/>
    <property type="match status" value="1"/>
</dbReference>
<gene>
    <name evidence="2" type="primary">LOC34621128</name>
</gene>
<proteinExistence type="predicted"/>
<dbReference type="Proteomes" id="UP000515125">
    <property type="component" value="Unplaced"/>
</dbReference>
<dbReference type="GeneID" id="34621128"/>
<evidence type="ECO:0000313" key="2">
    <source>
        <dbReference type="RefSeq" id="XP_022591093.2"/>
    </source>
</evidence>
<organism evidence="1 2">
    <name type="scientific">Cyclospora cayetanensis</name>
    <dbReference type="NCBI Taxonomy" id="88456"/>
    <lineage>
        <taxon>Eukaryota</taxon>
        <taxon>Sar</taxon>
        <taxon>Alveolata</taxon>
        <taxon>Apicomplexa</taxon>
        <taxon>Conoidasida</taxon>
        <taxon>Coccidia</taxon>
        <taxon>Eucoccidiorida</taxon>
        <taxon>Eimeriorina</taxon>
        <taxon>Eimeriidae</taxon>
        <taxon>Cyclospora</taxon>
    </lineage>
</organism>
<dbReference type="AlphaFoldDB" id="A0A6P5WDT8"/>
<accession>A0A6P5WDT8</accession>
<evidence type="ECO:0000313" key="1">
    <source>
        <dbReference type="Proteomes" id="UP000515125"/>
    </source>
</evidence>
<dbReference type="SUPFAM" id="SSF53474">
    <property type="entry name" value="alpha/beta-Hydrolases"/>
    <property type="match status" value="1"/>
</dbReference>
<dbReference type="InterPro" id="IPR029058">
    <property type="entry name" value="AB_hydrolase_fold"/>
</dbReference>
<sequence length="576" mass="62226">MPSIPCTGPIGALPMHFSSCALSSLCLSSPRSACSSCFRPQGPPFITGLAVPFLRSGARSSSSLASVLGGPLPGWALPVLAATYGIVAQHRWGKQQQLFVDSGACAAATDMLGCGSGGTDSQNETPLRSKIHESKGVSTEYVLISNPGSCFDVERVGGGDTLLFFHGGLCGSDQLLASGLQFSPNIQHLLLPNRQGYLRSGVPPLWEERDLQAPFKRIRRGRPGGGHKETGSSSRATEWVRLRRHRLWHQAALFNDLVRSVLYQQQPTTPLIADAKDPEREGRLHVLGVGIGCAHALAYCHFFPQRVRSIALASPVMELKDGLEEGPLEAHVVGRIRAYRQLLERLPFGSFRLRVPPPKISCLEWAATLVARRAPRTALSVLLHALSLRRPLSEQDAEQLLCALQQYPSLVDRLQQESFGGQGVPASRRAASSWRMQQQEAWEAQQQLYKQLLLRVQHATGTCCVPQRLPGFIEDALLLSPWEEAAEPGTTGAGWLSECLEGLQVPGLVVYAGQPPGGPHVGVLSDSGASWPRLEAVNLPDAQPQTLLLTHAEQLSRLLQGLHARSVCAAAAPPVD</sequence>
<name>A0A6P5WDT8_9EIME</name>
<keyword evidence="1" id="KW-1185">Reference proteome</keyword>
<dbReference type="RefSeq" id="XP_022591093.2">
    <property type="nucleotide sequence ID" value="XM_022734352.2"/>
</dbReference>